<sequence>MGKVIVSTQMTVDGVIDRIDEWFTPAGEHEESGSFDQLFAADALLLGRKTYEGLASVWPTITDTRGFADRVNGMPKFVISRTLQGPLEWNASLLEGTLAEAISELRQRHTGNLVSYGCGELAHHLATQGLVDEIRFWVHPVILGHGTRPFHSLEPPVHLTLTGTTTYRSGVTLLTYRPNPK</sequence>
<organism evidence="2 3">
    <name type="scientific">Actinomadura napierensis</name>
    <dbReference type="NCBI Taxonomy" id="267854"/>
    <lineage>
        <taxon>Bacteria</taxon>
        <taxon>Bacillati</taxon>
        <taxon>Actinomycetota</taxon>
        <taxon>Actinomycetes</taxon>
        <taxon>Streptosporangiales</taxon>
        <taxon>Thermomonosporaceae</taxon>
        <taxon>Actinomadura</taxon>
    </lineage>
</organism>
<gene>
    <name evidence="2" type="ORF">GCM10009727_65470</name>
</gene>
<dbReference type="PANTHER" id="PTHR38011">
    <property type="entry name" value="DIHYDROFOLATE REDUCTASE FAMILY PROTEIN (AFU_ORTHOLOGUE AFUA_8G06820)"/>
    <property type="match status" value="1"/>
</dbReference>
<dbReference type="InterPro" id="IPR050765">
    <property type="entry name" value="Riboflavin_Biosynth_HTPR"/>
</dbReference>
<dbReference type="Pfam" id="PF01872">
    <property type="entry name" value="RibD_C"/>
    <property type="match status" value="1"/>
</dbReference>
<protein>
    <submittedName>
        <fullName evidence="2">Dihydrofolate reductase family protein</fullName>
    </submittedName>
</protein>
<feature type="domain" description="Bacterial bifunctional deaminase-reductase C-terminal" evidence="1">
    <location>
        <begin position="3"/>
        <end position="172"/>
    </location>
</feature>
<reference evidence="3" key="1">
    <citation type="journal article" date="2019" name="Int. J. Syst. Evol. Microbiol.">
        <title>The Global Catalogue of Microorganisms (GCM) 10K type strain sequencing project: providing services to taxonomists for standard genome sequencing and annotation.</title>
        <authorList>
            <consortium name="The Broad Institute Genomics Platform"/>
            <consortium name="The Broad Institute Genome Sequencing Center for Infectious Disease"/>
            <person name="Wu L."/>
            <person name="Ma J."/>
        </authorList>
    </citation>
    <scope>NUCLEOTIDE SEQUENCE [LARGE SCALE GENOMIC DNA]</scope>
    <source>
        <strain evidence="3">JCM 13850</strain>
    </source>
</reference>
<evidence type="ECO:0000313" key="2">
    <source>
        <dbReference type="EMBL" id="GAA2156574.1"/>
    </source>
</evidence>
<dbReference type="EMBL" id="BAAAMR010000072">
    <property type="protein sequence ID" value="GAA2156574.1"/>
    <property type="molecule type" value="Genomic_DNA"/>
</dbReference>
<dbReference type="SUPFAM" id="SSF53597">
    <property type="entry name" value="Dihydrofolate reductase-like"/>
    <property type="match status" value="1"/>
</dbReference>
<dbReference type="InterPro" id="IPR002734">
    <property type="entry name" value="RibDG_C"/>
</dbReference>
<dbReference type="InterPro" id="IPR024072">
    <property type="entry name" value="DHFR-like_dom_sf"/>
</dbReference>
<dbReference type="RefSeq" id="WP_344276095.1">
    <property type="nucleotide sequence ID" value="NZ_BAAAMR010000072.1"/>
</dbReference>
<keyword evidence="3" id="KW-1185">Reference proteome</keyword>
<dbReference type="Gene3D" id="3.40.430.10">
    <property type="entry name" value="Dihydrofolate Reductase, subunit A"/>
    <property type="match status" value="1"/>
</dbReference>
<evidence type="ECO:0000259" key="1">
    <source>
        <dbReference type="Pfam" id="PF01872"/>
    </source>
</evidence>
<dbReference type="Proteomes" id="UP001501020">
    <property type="component" value="Unassembled WGS sequence"/>
</dbReference>
<evidence type="ECO:0000313" key="3">
    <source>
        <dbReference type="Proteomes" id="UP001501020"/>
    </source>
</evidence>
<name>A0ABP5LYK6_9ACTN</name>
<comment type="caution">
    <text evidence="2">The sequence shown here is derived from an EMBL/GenBank/DDBJ whole genome shotgun (WGS) entry which is preliminary data.</text>
</comment>
<proteinExistence type="predicted"/>
<accession>A0ABP5LYK6</accession>
<dbReference type="PANTHER" id="PTHR38011:SF2">
    <property type="entry name" value="BIFUNCTIONAL DEAMINASE-REDUCTASE DOMAIN PROTEIN"/>
    <property type="match status" value="1"/>
</dbReference>